<comment type="caution">
    <text evidence="1">The sequence shown here is derived from an EMBL/GenBank/DDBJ whole genome shotgun (WGS) entry which is preliminary data.</text>
</comment>
<feature type="non-terminal residue" evidence="1">
    <location>
        <position position="1"/>
    </location>
</feature>
<reference evidence="1" key="1">
    <citation type="submission" date="2021-06" db="EMBL/GenBank/DDBJ databases">
        <authorList>
            <person name="Kallberg Y."/>
            <person name="Tangrot J."/>
            <person name="Rosling A."/>
        </authorList>
    </citation>
    <scope>NUCLEOTIDE SEQUENCE</scope>
    <source>
        <strain evidence="1">MA461A</strain>
    </source>
</reference>
<protein>
    <submittedName>
        <fullName evidence="1">17534_t:CDS:1</fullName>
    </submittedName>
</protein>
<organism evidence="1 2">
    <name type="scientific">Racocetra persica</name>
    <dbReference type="NCBI Taxonomy" id="160502"/>
    <lineage>
        <taxon>Eukaryota</taxon>
        <taxon>Fungi</taxon>
        <taxon>Fungi incertae sedis</taxon>
        <taxon>Mucoromycota</taxon>
        <taxon>Glomeromycotina</taxon>
        <taxon>Glomeromycetes</taxon>
        <taxon>Diversisporales</taxon>
        <taxon>Gigasporaceae</taxon>
        <taxon>Racocetra</taxon>
    </lineage>
</organism>
<gene>
    <name evidence="1" type="ORF">RPERSI_LOCUS20251</name>
</gene>
<evidence type="ECO:0000313" key="1">
    <source>
        <dbReference type="EMBL" id="CAG8796923.1"/>
    </source>
</evidence>
<dbReference type="Proteomes" id="UP000789920">
    <property type="component" value="Unassembled WGS sequence"/>
</dbReference>
<accession>A0ACA9RL71</accession>
<keyword evidence="2" id="KW-1185">Reference proteome</keyword>
<dbReference type="EMBL" id="CAJVQC010056855">
    <property type="protein sequence ID" value="CAG8796923.1"/>
    <property type="molecule type" value="Genomic_DNA"/>
</dbReference>
<evidence type="ECO:0000313" key="2">
    <source>
        <dbReference type="Proteomes" id="UP000789920"/>
    </source>
</evidence>
<proteinExistence type="predicted"/>
<name>A0ACA9RL71_9GLOM</name>
<sequence length="122" mass="13920">HSFDLIENMQSPVDSSGFPKKLATYKLIKLFTTGNSSSSASYDYNFDIDNKDCSHTQLIYNITNCTDKSECTPSYCREVFRVDARDNLYWYNTALKAVPPRKFSQQPPSPQTLSPPPNPKFH</sequence>